<accession>A0A2S5BDS0</accession>
<evidence type="ECO:0000313" key="2">
    <source>
        <dbReference type="Proteomes" id="UP000237144"/>
    </source>
</evidence>
<evidence type="ECO:0000313" key="1">
    <source>
        <dbReference type="EMBL" id="POY74922.1"/>
    </source>
</evidence>
<dbReference type="EMBL" id="PJQD01000020">
    <property type="protein sequence ID" value="POY74922.1"/>
    <property type="molecule type" value="Genomic_DNA"/>
</dbReference>
<sequence length="462" mass="51262">MPAPAPAPAIGLTKLPTELLEQILAEVFPYDGPRNKRDLLATMKTCRRLYAVGQERLYRAPLQICRSDGFGSLVATLQSNHKLALAVNDLATLSDEIQAHQIVSHYSTDQERQRVWHECFDLQLDCLRACTNVSNVSVLLSTRPDTPIIASLLAHNSRLRRLVLVFDYPPSAALQEGPGDLAAFKTCLEQIAAASALSQGPPRLTRLELVPEWHNCPTPCHLGATLRGLAAHLVLDVGTTHEPRMLRCSLEGLFDNDDNGDRHDDADNMDQLDARLDKLDIVDYDEDRSSGSVIDAYDELSQLLPGNCLTSFTFADGMPSQSSRDIDYINPDMPPVPASIRFFTLFPRVRHLCLADLWHMTLPRLLTLVKSSPNLITLKLLNGRWNLEPDDLIFVPPDQLSAFEVNVAETLETLKYIEKVDLGLWPYVVVPRGGCNDDSGRVGLQGRLAERGIQLSVHGCHT</sequence>
<reference evidence="1 2" key="1">
    <citation type="journal article" date="2018" name="Front. Microbiol.">
        <title>Prospects for Fungal Bioremediation of Acidic Radioactive Waste Sites: Characterization and Genome Sequence of Rhodotorula taiwanensis MD1149.</title>
        <authorList>
            <person name="Tkavc R."/>
            <person name="Matrosova V.Y."/>
            <person name="Grichenko O.E."/>
            <person name="Gostincar C."/>
            <person name="Volpe R.P."/>
            <person name="Klimenkova P."/>
            <person name="Gaidamakova E.K."/>
            <person name="Zhou C.E."/>
            <person name="Stewart B.J."/>
            <person name="Lyman M.G."/>
            <person name="Malfatti S.A."/>
            <person name="Rubinfeld B."/>
            <person name="Courtot M."/>
            <person name="Singh J."/>
            <person name="Dalgard C.L."/>
            <person name="Hamilton T."/>
            <person name="Frey K.G."/>
            <person name="Gunde-Cimerman N."/>
            <person name="Dugan L."/>
            <person name="Daly M.J."/>
        </authorList>
    </citation>
    <scope>NUCLEOTIDE SEQUENCE [LARGE SCALE GENOMIC DNA]</scope>
    <source>
        <strain evidence="1 2">MD1149</strain>
    </source>
</reference>
<dbReference type="AlphaFoldDB" id="A0A2S5BDS0"/>
<organism evidence="1 2">
    <name type="scientific">Rhodotorula taiwanensis</name>
    <dbReference type="NCBI Taxonomy" id="741276"/>
    <lineage>
        <taxon>Eukaryota</taxon>
        <taxon>Fungi</taxon>
        <taxon>Dikarya</taxon>
        <taxon>Basidiomycota</taxon>
        <taxon>Pucciniomycotina</taxon>
        <taxon>Microbotryomycetes</taxon>
        <taxon>Sporidiobolales</taxon>
        <taxon>Sporidiobolaceae</taxon>
        <taxon>Rhodotorula</taxon>
    </lineage>
</organism>
<protein>
    <recommendedName>
        <fullName evidence="3">F-box domain-containing protein</fullName>
    </recommendedName>
</protein>
<dbReference type="Proteomes" id="UP000237144">
    <property type="component" value="Unassembled WGS sequence"/>
</dbReference>
<evidence type="ECO:0008006" key="3">
    <source>
        <dbReference type="Google" id="ProtNLM"/>
    </source>
</evidence>
<proteinExistence type="predicted"/>
<gene>
    <name evidence="1" type="ORF">BMF94_1898</name>
</gene>
<comment type="caution">
    <text evidence="1">The sequence shown here is derived from an EMBL/GenBank/DDBJ whole genome shotgun (WGS) entry which is preliminary data.</text>
</comment>
<keyword evidence="2" id="KW-1185">Reference proteome</keyword>
<name>A0A2S5BDS0_9BASI</name>